<gene>
    <name evidence="2" type="ORF">BN2614_LOCUS8</name>
</gene>
<feature type="non-terminal residue" evidence="2">
    <location>
        <position position="212"/>
    </location>
</feature>
<proteinExistence type="predicted"/>
<comment type="caution">
    <text evidence="2">The sequence shown here is derived from an EMBL/GenBank/DDBJ whole genome shotgun (WGS) entry which is preliminary data.</text>
</comment>
<dbReference type="Proteomes" id="UP000269945">
    <property type="component" value="Unassembled WGS sequence"/>
</dbReference>
<evidence type="ECO:0000256" key="1">
    <source>
        <dbReference type="SAM" id="MobiDB-lite"/>
    </source>
</evidence>
<dbReference type="EMBL" id="CYRY02004002">
    <property type="protein sequence ID" value="VCW68545.1"/>
    <property type="molecule type" value="Genomic_DNA"/>
</dbReference>
<evidence type="ECO:0000313" key="2">
    <source>
        <dbReference type="EMBL" id="VCW68545.1"/>
    </source>
</evidence>
<protein>
    <submittedName>
        <fullName evidence="2">Uncharacterized protein</fullName>
    </submittedName>
</protein>
<organism evidence="2 3">
    <name type="scientific">Gulo gulo</name>
    <name type="common">Wolverine</name>
    <name type="synonym">Gluton</name>
    <dbReference type="NCBI Taxonomy" id="48420"/>
    <lineage>
        <taxon>Eukaryota</taxon>
        <taxon>Metazoa</taxon>
        <taxon>Chordata</taxon>
        <taxon>Craniata</taxon>
        <taxon>Vertebrata</taxon>
        <taxon>Euteleostomi</taxon>
        <taxon>Mammalia</taxon>
        <taxon>Eutheria</taxon>
        <taxon>Laurasiatheria</taxon>
        <taxon>Carnivora</taxon>
        <taxon>Caniformia</taxon>
        <taxon>Musteloidea</taxon>
        <taxon>Mustelidae</taxon>
        <taxon>Guloninae</taxon>
        <taxon>Gulo</taxon>
    </lineage>
</organism>
<accession>A0A9X9LHT7</accession>
<evidence type="ECO:0000313" key="3">
    <source>
        <dbReference type="Proteomes" id="UP000269945"/>
    </source>
</evidence>
<sequence>NKINSGEGRGRRGALSPAARAQQHRGRQLREGRPLGFVLGSGGEGSGERLGRKKKNSLPSRPFAFSISSQWTEGPRTVKTVKVRGLRGASSTSATSRCLSRSGSRAWPWRICRAALCDQRVPAPPPRHGATERQTTGSGFISVTDVGKTLPRPWPKELLLKKKTRPKLGDLPSLFLGDDNLKVRLMLELDTEKSWCLCTLSGPEPGLSEFAY</sequence>
<keyword evidence="3" id="KW-1185">Reference proteome</keyword>
<dbReference type="AlphaFoldDB" id="A0A9X9LHT7"/>
<reference evidence="2 3" key="1">
    <citation type="submission" date="2018-10" db="EMBL/GenBank/DDBJ databases">
        <authorList>
            <person name="Ekblom R."/>
            <person name="Jareborg N."/>
        </authorList>
    </citation>
    <scope>NUCLEOTIDE SEQUENCE [LARGE SCALE GENOMIC DNA]</scope>
    <source>
        <tissue evidence="2">Muscle</tissue>
    </source>
</reference>
<feature type="region of interest" description="Disordered" evidence="1">
    <location>
        <begin position="1"/>
        <end position="58"/>
    </location>
</feature>
<name>A0A9X9LHT7_GULGU</name>